<evidence type="ECO:0000259" key="1">
    <source>
        <dbReference type="Pfam" id="PF09722"/>
    </source>
</evidence>
<evidence type="ECO:0000313" key="3">
    <source>
        <dbReference type="Proteomes" id="UP001212042"/>
    </source>
</evidence>
<dbReference type="Proteomes" id="UP001212042">
    <property type="component" value="Unassembled WGS sequence"/>
</dbReference>
<accession>A0ABT4XDP6</accession>
<dbReference type="RefSeq" id="WP_271347244.1">
    <property type="nucleotide sequence ID" value="NZ_JAQJZJ010000003.1"/>
</dbReference>
<dbReference type="InterPro" id="IPR024467">
    <property type="entry name" value="Xre/MbcA/ParS-like_toxin-bd"/>
</dbReference>
<protein>
    <submittedName>
        <fullName evidence="2">DUF2384 domain-containing protein</fullName>
    </submittedName>
</protein>
<organism evidence="2 3">
    <name type="scientific">Pseudomonas aestuarii</name>
    <dbReference type="NCBI Taxonomy" id="3018340"/>
    <lineage>
        <taxon>Bacteria</taxon>
        <taxon>Pseudomonadati</taxon>
        <taxon>Pseudomonadota</taxon>
        <taxon>Gammaproteobacteria</taxon>
        <taxon>Pseudomonadales</taxon>
        <taxon>Pseudomonadaceae</taxon>
        <taxon>Pseudomonas</taxon>
    </lineage>
</organism>
<feature type="domain" description="Antitoxin Xre/MbcA/ParS-like toxin-binding" evidence="1">
    <location>
        <begin position="133"/>
        <end position="182"/>
    </location>
</feature>
<evidence type="ECO:0000313" key="2">
    <source>
        <dbReference type="EMBL" id="MDA7086333.1"/>
    </source>
</evidence>
<comment type="caution">
    <text evidence="2">The sequence shown here is derived from an EMBL/GenBank/DDBJ whole genome shotgun (WGS) entry which is preliminary data.</text>
</comment>
<dbReference type="InterPro" id="IPR011979">
    <property type="entry name" value="Antitox_Xre"/>
</dbReference>
<keyword evidence="3" id="KW-1185">Reference proteome</keyword>
<reference evidence="2 3" key="1">
    <citation type="submission" date="2023-01" db="EMBL/GenBank/DDBJ databases">
        <title>Pseudomonas SA3-5T sp. nov., isolated from tidal flat sediment.</title>
        <authorList>
            <person name="Kim H.S."/>
            <person name="Kim J.-S."/>
            <person name="Suh M.K."/>
            <person name="Eom M.K."/>
            <person name="Lee J.-S."/>
        </authorList>
    </citation>
    <scope>NUCLEOTIDE SEQUENCE [LARGE SCALE GENOMIC DNA]</scope>
    <source>
        <strain evidence="2 3">SA3-5</strain>
    </source>
</reference>
<dbReference type="NCBIfam" id="TIGR02293">
    <property type="entry name" value="TAS_TIGR02293"/>
    <property type="match status" value="1"/>
</dbReference>
<sequence length="185" mass="19763">MDAEIPGKPPIVSAGNKPAAASTSSFIGAECLPKESSEQARDAWTINFTFLLTGVSEQNDLSALYRAAVSGVTLTALSKFAQSVDMLSSDSMLIKLIGLSGRTIRCRLKIPHERLSSDQSARAIRGALLLDQAVKVIGSLELAEEWMLKPSIGLDGGKPIDLLENSIGGQLVSDLLTRLEYGVYQ</sequence>
<name>A0ABT4XDP6_9PSED</name>
<gene>
    <name evidence="2" type="ORF">PH586_08070</name>
</gene>
<dbReference type="Pfam" id="PF09722">
    <property type="entry name" value="Xre_MbcA_ParS_C"/>
    <property type="match status" value="1"/>
</dbReference>
<dbReference type="EMBL" id="JAQJZJ010000003">
    <property type="protein sequence ID" value="MDA7086333.1"/>
    <property type="molecule type" value="Genomic_DNA"/>
</dbReference>
<proteinExistence type="predicted"/>